<dbReference type="AlphaFoldDB" id="A0A6L2KX45"/>
<sequence>MNYHVLQEGSKEWDNQKEVTKVREDEEVAMVDGVFKGAFGALGDKTCLLEGLEMEALVDAMEVYGG</sequence>
<reference evidence="1" key="1">
    <citation type="journal article" date="2019" name="Sci. Rep.">
        <title>Draft genome of Tanacetum cinerariifolium, the natural source of mosquito coil.</title>
        <authorList>
            <person name="Yamashiro T."/>
            <person name="Shiraishi A."/>
            <person name="Satake H."/>
            <person name="Nakayama K."/>
        </authorList>
    </citation>
    <scope>NUCLEOTIDE SEQUENCE</scope>
</reference>
<evidence type="ECO:0000313" key="1">
    <source>
        <dbReference type="EMBL" id="GEU53559.1"/>
    </source>
</evidence>
<name>A0A6L2KX45_TANCI</name>
<accession>A0A6L2KX45</accession>
<protein>
    <submittedName>
        <fullName evidence="1">Uncharacterized protein</fullName>
    </submittedName>
</protein>
<gene>
    <name evidence="1" type="ORF">Tci_025537</name>
</gene>
<proteinExistence type="predicted"/>
<organism evidence="1">
    <name type="scientific">Tanacetum cinerariifolium</name>
    <name type="common">Dalmatian daisy</name>
    <name type="synonym">Chrysanthemum cinerariifolium</name>
    <dbReference type="NCBI Taxonomy" id="118510"/>
    <lineage>
        <taxon>Eukaryota</taxon>
        <taxon>Viridiplantae</taxon>
        <taxon>Streptophyta</taxon>
        <taxon>Embryophyta</taxon>
        <taxon>Tracheophyta</taxon>
        <taxon>Spermatophyta</taxon>
        <taxon>Magnoliopsida</taxon>
        <taxon>eudicotyledons</taxon>
        <taxon>Gunneridae</taxon>
        <taxon>Pentapetalae</taxon>
        <taxon>asterids</taxon>
        <taxon>campanulids</taxon>
        <taxon>Asterales</taxon>
        <taxon>Asteraceae</taxon>
        <taxon>Asteroideae</taxon>
        <taxon>Anthemideae</taxon>
        <taxon>Anthemidinae</taxon>
        <taxon>Tanacetum</taxon>
    </lineage>
</organism>
<comment type="caution">
    <text evidence="1">The sequence shown here is derived from an EMBL/GenBank/DDBJ whole genome shotgun (WGS) entry which is preliminary data.</text>
</comment>
<dbReference type="EMBL" id="BKCJ010003192">
    <property type="protein sequence ID" value="GEU53559.1"/>
    <property type="molecule type" value="Genomic_DNA"/>
</dbReference>